<evidence type="ECO:0000256" key="1">
    <source>
        <dbReference type="SAM" id="MobiDB-lite"/>
    </source>
</evidence>
<dbReference type="InterPro" id="IPR029063">
    <property type="entry name" value="SAM-dependent_MTases_sf"/>
</dbReference>
<dbReference type="InterPro" id="IPR050508">
    <property type="entry name" value="Methyltransf_Superfamily"/>
</dbReference>
<organism evidence="3 4">
    <name type="scientific">Halovivax cerinus</name>
    <dbReference type="NCBI Taxonomy" id="1487865"/>
    <lineage>
        <taxon>Archaea</taxon>
        <taxon>Methanobacteriati</taxon>
        <taxon>Methanobacteriota</taxon>
        <taxon>Stenosarchaea group</taxon>
        <taxon>Halobacteria</taxon>
        <taxon>Halobacteriales</taxon>
        <taxon>Natrialbaceae</taxon>
        <taxon>Halovivax</taxon>
    </lineage>
</organism>
<evidence type="ECO:0000259" key="2">
    <source>
        <dbReference type="Pfam" id="PF08241"/>
    </source>
</evidence>
<comment type="caution">
    <text evidence="3">The sequence shown here is derived from an EMBL/GenBank/DDBJ whole genome shotgun (WGS) entry which is preliminary data.</text>
</comment>
<feature type="domain" description="Methyltransferase type 11" evidence="2">
    <location>
        <begin position="75"/>
        <end position="168"/>
    </location>
</feature>
<dbReference type="PANTHER" id="PTHR42912">
    <property type="entry name" value="METHYLTRANSFERASE"/>
    <property type="match status" value="1"/>
</dbReference>
<dbReference type="SUPFAM" id="SSF53335">
    <property type="entry name" value="S-adenosyl-L-methionine-dependent methyltransferases"/>
    <property type="match status" value="1"/>
</dbReference>
<proteinExistence type="predicted"/>
<feature type="region of interest" description="Disordered" evidence="1">
    <location>
        <begin position="1"/>
        <end position="31"/>
    </location>
</feature>
<dbReference type="Proteomes" id="UP001595846">
    <property type="component" value="Unassembled WGS sequence"/>
</dbReference>
<reference evidence="3 4" key="1">
    <citation type="journal article" date="2019" name="Int. J. Syst. Evol. Microbiol.">
        <title>The Global Catalogue of Microorganisms (GCM) 10K type strain sequencing project: providing services to taxonomists for standard genome sequencing and annotation.</title>
        <authorList>
            <consortium name="The Broad Institute Genomics Platform"/>
            <consortium name="The Broad Institute Genome Sequencing Center for Infectious Disease"/>
            <person name="Wu L."/>
            <person name="Ma J."/>
        </authorList>
    </citation>
    <scope>NUCLEOTIDE SEQUENCE [LARGE SCALE GENOMIC DNA]</scope>
    <source>
        <strain evidence="3 4">IBRC-M 10256</strain>
    </source>
</reference>
<sequence>MNGTEAGSESTSSARTEATDHEDATDARQDRTGSLAAIQETYAEQAATLDRMEWADRLLMGRYRRHFETARGRVLDVACGTGTNVRYLPETVEYVGIDVSPAMIRRARERVTTFGAAHEVVEMDAQTLGFPDDSFDTVISSLSTCTFPDPIAALREMNRVCAPDGRILLVEHGRSSVEVLGRLQDWRADAHFETHRCRWNQDPLALVSRTELSVTDVSTAMLGVITTIEVEPN</sequence>
<protein>
    <submittedName>
        <fullName evidence="3">Class I SAM-dependent methyltransferase</fullName>
    </submittedName>
</protein>
<feature type="compositionally biased region" description="Basic and acidic residues" evidence="1">
    <location>
        <begin position="17"/>
        <end position="31"/>
    </location>
</feature>
<dbReference type="GeneID" id="73902524"/>
<name>A0ABD5NQA6_9EURY</name>
<dbReference type="CDD" id="cd02440">
    <property type="entry name" value="AdoMet_MTases"/>
    <property type="match status" value="1"/>
</dbReference>
<evidence type="ECO:0000313" key="3">
    <source>
        <dbReference type="EMBL" id="MFC3959207.1"/>
    </source>
</evidence>
<dbReference type="EMBL" id="JBHSAQ010000010">
    <property type="protein sequence ID" value="MFC3959207.1"/>
    <property type="molecule type" value="Genomic_DNA"/>
</dbReference>
<gene>
    <name evidence="3" type="ORF">ACFOUR_12610</name>
</gene>
<accession>A0ABD5NQA6</accession>
<keyword evidence="4" id="KW-1185">Reference proteome</keyword>
<keyword evidence="3" id="KW-0489">Methyltransferase</keyword>
<evidence type="ECO:0000313" key="4">
    <source>
        <dbReference type="Proteomes" id="UP001595846"/>
    </source>
</evidence>
<keyword evidence="3" id="KW-0808">Transferase</keyword>
<dbReference type="RefSeq" id="WP_256533398.1">
    <property type="nucleotide sequence ID" value="NZ_CP101824.1"/>
</dbReference>
<dbReference type="Gene3D" id="3.40.50.150">
    <property type="entry name" value="Vaccinia Virus protein VP39"/>
    <property type="match status" value="1"/>
</dbReference>
<dbReference type="GO" id="GO:0008168">
    <property type="term" value="F:methyltransferase activity"/>
    <property type="evidence" value="ECO:0007669"/>
    <property type="project" value="UniProtKB-KW"/>
</dbReference>
<dbReference type="AlphaFoldDB" id="A0ABD5NQA6"/>
<dbReference type="GO" id="GO:0032259">
    <property type="term" value="P:methylation"/>
    <property type="evidence" value="ECO:0007669"/>
    <property type="project" value="UniProtKB-KW"/>
</dbReference>
<dbReference type="InterPro" id="IPR013216">
    <property type="entry name" value="Methyltransf_11"/>
</dbReference>
<dbReference type="PANTHER" id="PTHR42912:SF80">
    <property type="entry name" value="METHYLTRANSFERASE DOMAIN-CONTAINING PROTEIN"/>
    <property type="match status" value="1"/>
</dbReference>
<dbReference type="Pfam" id="PF08241">
    <property type="entry name" value="Methyltransf_11"/>
    <property type="match status" value="1"/>
</dbReference>
<feature type="compositionally biased region" description="Low complexity" evidence="1">
    <location>
        <begin position="1"/>
        <end position="16"/>
    </location>
</feature>